<dbReference type="PROSITE" id="PS00843">
    <property type="entry name" value="DALA_DALA_LIGASE_1"/>
    <property type="match status" value="1"/>
</dbReference>
<dbReference type="EC" id="6.3.2.4" evidence="6 22"/>
<dbReference type="GO" id="GO:0071555">
    <property type="term" value="P:cell wall organization"/>
    <property type="evidence" value="ECO:0007669"/>
    <property type="project" value="UniProtKB-KW"/>
</dbReference>
<evidence type="ECO:0000256" key="18">
    <source>
        <dbReference type="ARBA" id="ARBA00060592"/>
    </source>
</evidence>
<dbReference type="NCBIfam" id="NF002528">
    <property type="entry name" value="PRK01966.1-4"/>
    <property type="match status" value="1"/>
</dbReference>
<evidence type="ECO:0000256" key="21">
    <source>
        <dbReference type="ARBA" id="ARBA00077154"/>
    </source>
</evidence>
<comment type="function">
    <text evidence="2 22">Cell wall formation.</text>
</comment>
<dbReference type="GO" id="GO:0005524">
    <property type="term" value="F:ATP binding"/>
    <property type="evidence" value="ECO:0007669"/>
    <property type="project" value="UniProtKB-UniRule"/>
</dbReference>
<dbReference type="RefSeq" id="WP_269944225.1">
    <property type="nucleotide sequence ID" value="NZ_JAKMUT010000002.1"/>
</dbReference>
<keyword evidence="12 25" id="KW-0460">Magnesium</keyword>
<evidence type="ECO:0000259" key="27">
    <source>
        <dbReference type="PROSITE" id="PS50975"/>
    </source>
</evidence>
<evidence type="ECO:0000256" key="19">
    <source>
        <dbReference type="ARBA" id="ARBA00068427"/>
    </source>
</evidence>
<evidence type="ECO:0000256" key="12">
    <source>
        <dbReference type="ARBA" id="ARBA00022842"/>
    </source>
</evidence>
<evidence type="ECO:0000256" key="5">
    <source>
        <dbReference type="ARBA" id="ARBA00010871"/>
    </source>
</evidence>
<evidence type="ECO:0000313" key="29">
    <source>
        <dbReference type="Proteomes" id="UP001146469"/>
    </source>
</evidence>
<comment type="caution">
    <text evidence="28">The sequence shown here is derived from an EMBL/GenBank/DDBJ whole genome shotgun (WGS) entry which is preliminary data.</text>
</comment>
<keyword evidence="11 26" id="KW-0067">ATP-binding</keyword>
<evidence type="ECO:0000256" key="15">
    <source>
        <dbReference type="ARBA" id="ARBA00023211"/>
    </source>
</evidence>
<evidence type="ECO:0000256" key="16">
    <source>
        <dbReference type="ARBA" id="ARBA00023316"/>
    </source>
</evidence>
<keyword evidence="10 24" id="KW-0547">Nucleotide-binding</keyword>
<dbReference type="InterPro" id="IPR011127">
    <property type="entry name" value="Dala_Dala_lig_N"/>
</dbReference>
<comment type="similarity">
    <text evidence="5 22">Belongs to the D-alanine--D-alanine ligase family.</text>
</comment>
<comment type="cofactor">
    <cofactor evidence="1">
        <name>Mn(2+)</name>
        <dbReference type="ChEBI" id="CHEBI:29035"/>
    </cofactor>
</comment>
<evidence type="ECO:0000256" key="6">
    <source>
        <dbReference type="ARBA" id="ARBA00012216"/>
    </source>
</evidence>
<evidence type="ECO:0000256" key="26">
    <source>
        <dbReference type="PROSITE-ProRule" id="PRU00409"/>
    </source>
</evidence>
<evidence type="ECO:0000256" key="22">
    <source>
        <dbReference type="HAMAP-Rule" id="MF_00047"/>
    </source>
</evidence>
<dbReference type="HAMAP" id="MF_00047">
    <property type="entry name" value="Dala_Dala_lig"/>
    <property type="match status" value="1"/>
</dbReference>
<evidence type="ECO:0000256" key="17">
    <source>
        <dbReference type="ARBA" id="ARBA00047614"/>
    </source>
</evidence>
<dbReference type="EMBL" id="JAKMUT010000002">
    <property type="protein sequence ID" value="MCZ9289288.1"/>
    <property type="molecule type" value="Genomic_DNA"/>
</dbReference>
<evidence type="ECO:0000256" key="2">
    <source>
        <dbReference type="ARBA" id="ARBA00003921"/>
    </source>
</evidence>
<dbReference type="AlphaFoldDB" id="A0A9X3LMF8"/>
<comment type="pathway">
    <text evidence="18">Glycan biosynthesis.</text>
</comment>
<protein>
    <recommendedName>
        <fullName evidence="19 22">D-alanine--D-alanine ligase</fullName>
        <ecNumber evidence="6 22">6.3.2.4</ecNumber>
    </recommendedName>
    <alternativeName>
        <fullName evidence="21 22">D-Ala-D-Ala ligase</fullName>
    </alternativeName>
    <alternativeName>
        <fullName evidence="20 22">D-alanylalanine synthetase</fullName>
    </alternativeName>
</protein>
<evidence type="ECO:0000256" key="20">
    <source>
        <dbReference type="ARBA" id="ARBA00076288"/>
    </source>
</evidence>
<evidence type="ECO:0000256" key="9">
    <source>
        <dbReference type="ARBA" id="ARBA00022723"/>
    </source>
</evidence>
<evidence type="ECO:0000256" key="8">
    <source>
        <dbReference type="ARBA" id="ARBA00022598"/>
    </source>
</evidence>
<feature type="binding site" evidence="25">
    <location>
        <position position="322"/>
    </location>
    <ligand>
        <name>Mg(2+)</name>
        <dbReference type="ChEBI" id="CHEBI:18420"/>
        <label>1</label>
    </ligand>
</feature>
<dbReference type="GO" id="GO:0008716">
    <property type="term" value="F:D-alanine-D-alanine ligase activity"/>
    <property type="evidence" value="ECO:0007669"/>
    <property type="project" value="UniProtKB-UniRule"/>
</dbReference>
<dbReference type="PANTHER" id="PTHR23132">
    <property type="entry name" value="D-ALANINE--D-ALANINE LIGASE"/>
    <property type="match status" value="1"/>
</dbReference>
<name>A0A9X3LMF8_9CORY</name>
<feature type="active site" evidence="23">
    <location>
        <position position="345"/>
    </location>
</feature>
<dbReference type="InterPro" id="IPR011095">
    <property type="entry name" value="Dala_Dala_lig_C"/>
</dbReference>
<feature type="domain" description="ATP-grasp" evidence="27">
    <location>
        <begin position="163"/>
        <end position="367"/>
    </location>
</feature>
<keyword evidence="29" id="KW-1185">Reference proteome</keyword>
<gene>
    <name evidence="22" type="primary">ddl</name>
    <name evidence="28" type="ORF">L8V00_03565</name>
</gene>
<dbReference type="Pfam" id="PF07478">
    <property type="entry name" value="Dala_Dala_lig_C"/>
    <property type="match status" value="1"/>
</dbReference>
<dbReference type="InterPro" id="IPR000291">
    <property type="entry name" value="D-Ala_lig_Van_CS"/>
</dbReference>
<comment type="catalytic activity">
    <reaction evidence="17 22">
        <text>2 D-alanine + ATP = D-alanyl-D-alanine + ADP + phosphate + H(+)</text>
        <dbReference type="Rhea" id="RHEA:11224"/>
        <dbReference type="ChEBI" id="CHEBI:15378"/>
        <dbReference type="ChEBI" id="CHEBI:30616"/>
        <dbReference type="ChEBI" id="CHEBI:43474"/>
        <dbReference type="ChEBI" id="CHEBI:57416"/>
        <dbReference type="ChEBI" id="CHEBI:57822"/>
        <dbReference type="ChEBI" id="CHEBI:456216"/>
        <dbReference type="EC" id="6.3.2.4"/>
    </reaction>
</comment>
<keyword evidence="9 25" id="KW-0479">Metal-binding</keyword>
<feature type="binding site" evidence="24">
    <location>
        <begin position="236"/>
        <end position="243"/>
    </location>
    <ligand>
        <name>ATP</name>
        <dbReference type="ChEBI" id="CHEBI:30616"/>
    </ligand>
</feature>
<keyword evidence="16 22" id="KW-0961">Cell wall biogenesis/degradation</keyword>
<dbReference type="InterPro" id="IPR011761">
    <property type="entry name" value="ATP-grasp"/>
</dbReference>
<accession>A0A9X3LMF8</accession>
<feature type="binding site" evidence="25">
    <location>
        <position position="334"/>
    </location>
    <ligand>
        <name>Mg(2+)</name>
        <dbReference type="ChEBI" id="CHEBI:18420"/>
        <label>1</label>
    </ligand>
</feature>
<dbReference type="Gene3D" id="3.30.470.20">
    <property type="entry name" value="ATP-grasp fold, B domain"/>
    <property type="match status" value="1"/>
</dbReference>
<keyword evidence="8 22" id="KW-0436">Ligase</keyword>
<evidence type="ECO:0000256" key="14">
    <source>
        <dbReference type="ARBA" id="ARBA00022984"/>
    </source>
</evidence>
<keyword evidence="14 22" id="KW-0573">Peptidoglycan synthesis</keyword>
<evidence type="ECO:0000256" key="11">
    <source>
        <dbReference type="ARBA" id="ARBA00022840"/>
    </source>
</evidence>
<dbReference type="PANTHER" id="PTHR23132:SF25">
    <property type="entry name" value="D-ALANINE--D-ALANINE LIGASE A"/>
    <property type="match status" value="1"/>
</dbReference>
<feature type="binding site" evidence="24">
    <location>
        <begin position="198"/>
        <end position="200"/>
    </location>
    <ligand>
        <name>ATP</name>
        <dbReference type="ChEBI" id="CHEBI:30616"/>
    </ligand>
</feature>
<keyword evidence="15 25" id="KW-0464">Manganese</keyword>
<evidence type="ECO:0000256" key="3">
    <source>
        <dbReference type="ARBA" id="ARBA00004496"/>
    </source>
</evidence>
<comment type="cofactor">
    <cofactor evidence="25">
        <name>Mg(2+)</name>
        <dbReference type="ChEBI" id="CHEBI:18420"/>
    </cofactor>
    <cofactor evidence="25">
        <name>Mn(2+)</name>
        <dbReference type="ChEBI" id="CHEBI:29035"/>
    </cofactor>
    <text evidence="25">Binds 2 magnesium or manganese ions per subunit.</text>
</comment>
<evidence type="ECO:0000256" key="24">
    <source>
        <dbReference type="PIRSR" id="PIRSR039102-2"/>
    </source>
</evidence>
<keyword evidence="13 22" id="KW-0133">Cell shape</keyword>
<reference evidence="28" key="1">
    <citation type="submission" date="2022-02" db="EMBL/GenBank/DDBJ databases">
        <title>Corynebacterium sp. from urogenital microbiome.</title>
        <authorList>
            <person name="Cappelli E.A."/>
            <person name="Ribeiro T.G."/>
            <person name="Peixe L."/>
        </authorList>
    </citation>
    <scope>NUCLEOTIDE SEQUENCE</scope>
    <source>
        <strain evidence="28">C8Ua_174</strain>
    </source>
</reference>
<feature type="binding site" evidence="25">
    <location>
        <position position="336"/>
    </location>
    <ligand>
        <name>Mg(2+)</name>
        <dbReference type="ChEBI" id="CHEBI:18420"/>
        <label>2</label>
    </ligand>
</feature>
<evidence type="ECO:0000256" key="25">
    <source>
        <dbReference type="PIRSR" id="PIRSR039102-3"/>
    </source>
</evidence>
<dbReference type="InterPro" id="IPR016185">
    <property type="entry name" value="PreATP-grasp_dom_sf"/>
</dbReference>
<dbReference type="InterPro" id="IPR005905">
    <property type="entry name" value="D_ala_D_ala"/>
</dbReference>
<evidence type="ECO:0000256" key="13">
    <source>
        <dbReference type="ARBA" id="ARBA00022960"/>
    </source>
</evidence>
<proteinExistence type="inferred from homology"/>
<evidence type="ECO:0000256" key="10">
    <source>
        <dbReference type="ARBA" id="ARBA00022741"/>
    </source>
</evidence>
<dbReference type="NCBIfam" id="TIGR01205">
    <property type="entry name" value="D_ala_D_alaTIGR"/>
    <property type="match status" value="1"/>
</dbReference>
<dbReference type="Gene3D" id="3.40.50.20">
    <property type="match status" value="1"/>
</dbReference>
<dbReference type="Gene3D" id="3.30.1490.20">
    <property type="entry name" value="ATP-grasp fold, A domain"/>
    <property type="match status" value="1"/>
</dbReference>
<dbReference type="GO" id="GO:0046872">
    <property type="term" value="F:metal ion binding"/>
    <property type="evidence" value="ECO:0007669"/>
    <property type="project" value="UniProtKB-KW"/>
</dbReference>
<feature type="binding site" evidence="24">
    <location>
        <begin position="333"/>
        <end position="334"/>
    </location>
    <ligand>
        <name>ATP</name>
        <dbReference type="ChEBI" id="CHEBI:30616"/>
    </ligand>
</feature>
<evidence type="ECO:0000256" key="4">
    <source>
        <dbReference type="ARBA" id="ARBA00004752"/>
    </source>
</evidence>
<keyword evidence="7 22" id="KW-0963">Cytoplasm</keyword>
<evidence type="ECO:0000256" key="23">
    <source>
        <dbReference type="PIRSR" id="PIRSR039102-1"/>
    </source>
</evidence>
<dbReference type="InterPro" id="IPR013815">
    <property type="entry name" value="ATP_grasp_subdomain_1"/>
</dbReference>
<dbReference type="FunFam" id="3.30.1490.20:FF:000007">
    <property type="entry name" value="D-alanine--D-alanine ligase"/>
    <property type="match status" value="1"/>
</dbReference>
<evidence type="ECO:0000313" key="28">
    <source>
        <dbReference type="EMBL" id="MCZ9289288.1"/>
    </source>
</evidence>
<sequence length="371" mass="38915">MSNEAKKHARTTVAVLYGGQSTEHSVSCISAGAVIDHLDPEIYDVVPVGITEAGAWVPGTTDTSQLRADGRDMPRVEDGGVHVQLTFGGAGTDAGTDAAGEMRYVTGPQAGEVFAQVDVVFPVLHGMNGEDGTVQGVLDLAGVRYVGNGVLASAAGMDKDFTKRLAREAGIPVGEELILFQPRELTAEEKERLGLPVFVKPARGGSSIGISKVDSWEEFDAAVDLAFSHDNKVIVEAMIHGAEVECGVLQHADGSIVSSVPAMLNGTEDGAEGFYGFDAKYVDSTVSATIPAPLPAETLKEIRQLAIRTFNALGCDGIARVDFFATENGPVLNEINTMPGFTPISMYPKMFAADGVSFGDLVSALIARALA</sequence>
<dbReference type="PIRSF" id="PIRSF039102">
    <property type="entry name" value="Ddl/VanB"/>
    <property type="match status" value="1"/>
</dbReference>
<feature type="binding site" evidence="24">
    <location>
        <position position="159"/>
    </location>
    <ligand>
        <name>ATP</name>
        <dbReference type="ChEBI" id="CHEBI:30616"/>
    </ligand>
</feature>
<feature type="active site" evidence="23">
    <location>
        <position position="23"/>
    </location>
</feature>
<dbReference type="Pfam" id="PF01820">
    <property type="entry name" value="Dala_Dala_lig_N"/>
    <property type="match status" value="1"/>
</dbReference>
<dbReference type="FunFam" id="3.30.470.20:FF:000008">
    <property type="entry name" value="D-alanine--D-alanine ligase"/>
    <property type="match status" value="1"/>
</dbReference>
<organism evidence="28 29">
    <name type="scientific">Corynebacterium evansiae</name>
    <dbReference type="NCBI Taxonomy" id="2913499"/>
    <lineage>
        <taxon>Bacteria</taxon>
        <taxon>Bacillati</taxon>
        <taxon>Actinomycetota</taxon>
        <taxon>Actinomycetes</taxon>
        <taxon>Mycobacteriales</taxon>
        <taxon>Corynebacteriaceae</taxon>
        <taxon>Corynebacterium</taxon>
    </lineage>
</organism>
<evidence type="ECO:0000256" key="1">
    <source>
        <dbReference type="ARBA" id="ARBA00001936"/>
    </source>
</evidence>
<feature type="binding site" evidence="24">
    <location>
        <begin position="206"/>
        <end position="207"/>
    </location>
    <ligand>
        <name>ATP</name>
        <dbReference type="ChEBI" id="CHEBI:30616"/>
    </ligand>
</feature>
<feature type="active site" evidence="23">
    <location>
        <position position="206"/>
    </location>
</feature>
<feature type="binding site" evidence="25">
    <location>
        <position position="334"/>
    </location>
    <ligand>
        <name>Mg(2+)</name>
        <dbReference type="ChEBI" id="CHEBI:18420"/>
        <label>2</label>
    </ligand>
</feature>
<dbReference type="Proteomes" id="UP001146469">
    <property type="component" value="Unassembled WGS sequence"/>
</dbReference>
<dbReference type="SUPFAM" id="SSF52440">
    <property type="entry name" value="PreATP-grasp domain"/>
    <property type="match status" value="1"/>
</dbReference>
<evidence type="ECO:0000256" key="7">
    <source>
        <dbReference type="ARBA" id="ARBA00022490"/>
    </source>
</evidence>
<dbReference type="GO" id="GO:0008360">
    <property type="term" value="P:regulation of cell shape"/>
    <property type="evidence" value="ECO:0007669"/>
    <property type="project" value="UniProtKB-KW"/>
</dbReference>
<dbReference type="PROSITE" id="PS50975">
    <property type="entry name" value="ATP_GRASP"/>
    <property type="match status" value="1"/>
</dbReference>
<comment type="subcellular location">
    <subcellularLocation>
        <location evidence="3 22">Cytoplasm</location>
    </subcellularLocation>
</comment>
<dbReference type="GO" id="GO:0005829">
    <property type="term" value="C:cytosol"/>
    <property type="evidence" value="ECO:0007669"/>
    <property type="project" value="TreeGrafter"/>
</dbReference>
<comment type="pathway">
    <text evidence="4 22">Cell wall biogenesis; peptidoglycan biosynthesis.</text>
</comment>
<dbReference type="GO" id="GO:0009252">
    <property type="term" value="P:peptidoglycan biosynthetic process"/>
    <property type="evidence" value="ECO:0007669"/>
    <property type="project" value="UniProtKB-UniRule"/>
</dbReference>
<dbReference type="SUPFAM" id="SSF56059">
    <property type="entry name" value="Glutathione synthetase ATP-binding domain-like"/>
    <property type="match status" value="1"/>
</dbReference>
<dbReference type="PROSITE" id="PS00844">
    <property type="entry name" value="DALA_DALA_LIGASE_2"/>
    <property type="match status" value="1"/>
</dbReference>